<name>A0A836C909_9STRA</name>
<dbReference type="GO" id="GO:0003723">
    <property type="term" value="F:RNA binding"/>
    <property type="evidence" value="ECO:0007669"/>
    <property type="project" value="TreeGrafter"/>
</dbReference>
<feature type="coiled-coil region" evidence="5">
    <location>
        <begin position="1"/>
        <end position="28"/>
    </location>
</feature>
<gene>
    <name evidence="8" type="ORF">JKP88DRAFT_270837</name>
</gene>
<dbReference type="OrthoDB" id="4822at2759"/>
<dbReference type="AlphaFoldDB" id="A0A836C909"/>
<dbReference type="GO" id="GO:0008380">
    <property type="term" value="P:RNA splicing"/>
    <property type="evidence" value="ECO:0007669"/>
    <property type="project" value="UniProtKB-KW"/>
</dbReference>
<comment type="caution">
    <text evidence="8">The sequence shown here is derived from an EMBL/GenBank/DDBJ whole genome shotgun (WGS) entry which is preliminary data.</text>
</comment>
<evidence type="ECO:0000256" key="2">
    <source>
        <dbReference type="ARBA" id="ARBA00022664"/>
    </source>
</evidence>
<sequence>MDAAADKQLREQQELQRLEARIREAARRQMMGGAPGAGAEAKLAAVQDLHGERLKEYAELAARADEEFKDTVEMAERNRGVIEGGTWEHRKRAQEMLSTADTALSMTLTAKAKGGTHIGQYLPPEELERFLKGAKAAANGETLEAPEDFEKHKLDESNIGYQMLQRAGWKEGEGLGKEGSGASAPVNMAGAGPAGSGVGATATDAVEGDDDEFDSYRKRMMLAYKFRPNPLNNPRRAYY</sequence>
<feature type="domain" description="G-patch" evidence="7">
    <location>
        <begin position="156"/>
        <end position="203"/>
    </location>
</feature>
<evidence type="ECO:0000313" key="8">
    <source>
        <dbReference type="EMBL" id="KAG5176637.1"/>
    </source>
</evidence>
<dbReference type="Pfam" id="PF01585">
    <property type="entry name" value="G-patch"/>
    <property type="match status" value="1"/>
</dbReference>
<evidence type="ECO:0000256" key="3">
    <source>
        <dbReference type="ARBA" id="ARBA00023187"/>
    </source>
</evidence>
<comment type="subcellular location">
    <subcellularLocation>
        <location evidence="1">Nucleus</location>
    </subcellularLocation>
</comment>
<dbReference type="InterPro" id="IPR000467">
    <property type="entry name" value="G_patch_dom"/>
</dbReference>
<accession>A0A836C909</accession>
<reference evidence="8" key="1">
    <citation type="submission" date="2021-02" db="EMBL/GenBank/DDBJ databases">
        <title>First Annotated Genome of the Yellow-green Alga Tribonema minus.</title>
        <authorList>
            <person name="Mahan K.M."/>
        </authorList>
    </citation>
    <scope>NUCLEOTIDE SEQUENCE</scope>
    <source>
        <strain evidence="8">UTEX B ZZ1240</strain>
    </source>
</reference>
<organism evidence="8 9">
    <name type="scientific">Tribonema minus</name>
    <dbReference type="NCBI Taxonomy" id="303371"/>
    <lineage>
        <taxon>Eukaryota</taxon>
        <taxon>Sar</taxon>
        <taxon>Stramenopiles</taxon>
        <taxon>Ochrophyta</taxon>
        <taxon>PX clade</taxon>
        <taxon>Xanthophyceae</taxon>
        <taxon>Tribonematales</taxon>
        <taxon>Tribonemataceae</taxon>
        <taxon>Tribonema</taxon>
    </lineage>
</organism>
<keyword evidence="5" id="KW-0175">Coiled coil</keyword>
<protein>
    <recommendedName>
        <fullName evidence="7">G-patch domain-containing protein</fullName>
    </recommendedName>
</protein>
<evidence type="ECO:0000256" key="1">
    <source>
        <dbReference type="ARBA" id="ARBA00004123"/>
    </source>
</evidence>
<keyword evidence="3" id="KW-0508">mRNA splicing</keyword>
<evidence type="ECO:0000256" key="6">
    <source>
        <dbReference type="SAM" id="MobiDB-lite"/>
    </source>
</evidence>
<evidence type="ECO:0000256" key="5">
    <source>
        <dbReference type="SAM" id="Coils"/>
    </source>
</evidence>
<dbReference type="EMBL" id="JAFCMP010000535">
    <property type="protein sequence ID" value="KAG5176637.1"/>
    <property type="molecule type" value="Genomic_DNA"/>
</dbReference>
<dbReference type="PANTHER" id="PTHR23340:SF0">
    <property type="entry name" value="SURP AND G-PATCH DOMAIN-CONTAINING PROTEIN 1 ISOFORM X1"/>
    <property type="match status" value="1"/>
</dbReference>
<dbReference type="GO" id="GO:0005654">
    <property type="term" value="C:nucleoplasm"/>
    <property type="evidence" value="ECO:0007669"/>
    <property type="project" value="TreeGrafter"/>
</dbReference>
<feature type="region of interest" description="Disordered" evidence="6">
    <location>
        <begin position="172"/>
        <end position="208"/>
    </location>
</feature>
<keyword evidence="2" id="KW-0507">mRNA processing</keyword>
<dbReference type="SMART" id="SM00443">
    <property type="entry name" value="G_patch"/>
    <property type="match status" value="1"/>
</dbReference>
<dbReference type="GO" id="GO:0006397">
    <property type="term" value="P:mRNA processing"/>
    <property type="evidence" value="ECO:0007669"/>
    <property type="project" value="UniProtKB-KW"/>
</dbReference>
<proteinExistence type="predicted"/>
<dbReference type="Proteomes" id="UP000664859">
    <property type="component" value="Unassembled WGS sequence"/>
</dbReference>
<dbReference type="PANTHER" id="PTHR23340">
    <property type="entry name" value="ARGININE/SERINE RICH SPLICING FACTOR SF4/14"/>
    <property type="match status" value="1"/>
</dbReference>
<evidence type="ECO:0000313" key="9">
    <source>
        <dbReference type="Proteomes" id="UP000664859"/>
    </source>
</evidence>
<evidence type="ECO:0000259" key="7">
    <source>
        <dbReference type="PROSITE" id="PS50174"/>
    </source>
</evidence>
<evidence type="ECO:0000256" key="4">
    <source>
        <dbReference type="ARBA" id="ARBA00023242"/>
    </source>
</evidence>
<keyword evidence="9" id="KW-1185">Reference proteome</keyword>
<dbReference type="PROSITE" id="PS50174">
    <property type="entry name" value="G_PATCH"/>
    <property type="match status" value="1"/>
</dbReference>
<keyword evidence="4" id="KW-0539">Nucleus</keyword>
<dbReference type="InterPro" id="IPR040169">
    <property type="entry name" value="SUGP1/2"/>
</dbReference>